<dbReference type="GeneID" id="36326548"/>
<accession>A0A1X6MIP9</accession>
<proteinExistence type="predicted"/>
<dbReference type="STRING" id="670580.A0A1X6MIP9"/>
<protein>
    <submittedName>
        <fullName evidence="2">Uncharacterized protein</fullName>
    </submittedName>
</protein>
<feature type="region of interest" description="Disordered" evidence="1">
    <location>
        <begin position="323"/>
        <end position="347"/>
    </location>
</feature>
<evidence type="ECO:0000313" key="3">
    <source>
        <dbReference type="Proteomes" id="UP000194127"/>
    </source>
</evidence>
<name>A0A1X6MIP9_9APHY</name>
<evidence type="ECO:0000256" key="1">
    <source>
        <dbReference type="SAM" id="MobiDB-lite"/>
    </source>
</evidence>
<reference evidence="2 3" key="1">
    <citation type="submission" date="2017-04" db="EMBL/GenBank/DDBJ databases">
        <title>Genome Sequence of the Model Brown-Rot Fungus Postia placenta SB12.</title>
        <authorList>
            <consortium name="DOE Joint Genome Institute"/>
            <person name="Gaskell J."/>
            <person name="Kersten P."/>
            <person name="Larrondo L.F."/>
            <person name="Canessa P."/>
            <person name="Martinez D."/>
            <person name="Hibbett D."/>
            <person name="Schmoll M."/>
            <person name="Kubicek C.P."/>
            <person name="Martinez A.T."/>
            <person name="Yadav J."/>
            <person name="Master E."/>
            <person name="Magnuson J.K."/>
            <person name="James T."/>
            <person name="Yaver D."/>
            <person name="Berka R."/>
            <person name="Labutti K."/>
            <person name="Lipzen A."/>
            <person name="Aerts A."/>
            <person name="Barry K."/>
            <person name="Henrissat B."/>
            <person name="Blanchette R."/>
            <person name="Grigoriev I."/>
            <person name="Cullen D."/>
        </authorList>
    </citation>
    <scope>NUCLEOTIDE SEQUENCE [LARGE SCALE GENOMIC DNA]</scope>
    <source>
        <strain evidence="2 3">MAD-698-R-SB12</strain>
    </source>
</reference>
<evidence type="ECO:0000313" key="2">
    <source>
        <dbReference type="EMBL" id="OSX56042.1"/>
    </source>
</evidence>
<organism evidence="2 3">
    <name type="scientific">Postia placenta MAD-698-R-SB12</name>
    <dbReference type="NCBI Taxonomy" id="670580"/>
    <lineage>
        <taxon>Eukaryota</taxon>
        <taxon>Fungi</taxon>
        <taxon>Dikarya</taxon>
        <taxon>Basidiomycota</taxon>
        <taxon>Agaricomycotina</taxon>
        <taxon>Agaricomycetes</taxon>
        <taxon>Polyporales</taxon>
        <taxon>Adustoporiaceae</taxon>
        <taxon>Rhodonia</taxon>
    </lineage>
</organism>
<feature type="region of interest" description="Disordered" evidence="1">
    <location>
        <begin position="233"/>
        <end position="252"/>
    </location>
</feature>
<gene>
    <name evidence="2" type="ORF">POSPLADRAFT_1063052</name>
</gene>
<dbReference type="RefSeq" id="XP_024332836.1">
    <property type="nucleotide sequence ID" value="XM_024481598.1"/>
</dbReference>
<sequence>MGACCSPLTTLAACCLPPVDRVDADTPSRRLSRCTPDHRLHHSACAPSSFVPALSHTHAPRHSQAYDLRDRDTGTKINCSVQVRVWMKRPPVRGMPAEPVELPRNWYLDDLPPMLQVSALCRARHGCSDEPRASFFKSSPDSHSLASVDRASRSLFPRPAGLLRARLYARPIARCGRGHIPSLPSQYCVQAAGLRSLDAHAPAARLSARVRISDSQRPPNSELVRPRLHPPAAFSSQVGLQPAAHTHSHPHHACPSLLARGISLASGHQPLSPASCTADPLRAKSLITHTPHPHATDVRTPAVFRRSRSHRASRNTRALRARRPRLPYPSATHPPTAERGRGCSREKDSRFSIFGAQHGVRALPARAMTAGPGSSCPNVHARPREAGAHQQSSFACVPGRERDYGTAQCARQRTRILHVARARCEACAATASSTIGPDQTCIPAWRRADGRTA</sequence>
<dbReference type="EMBL" id="KZ110647">
    <property type="protein sequence ID" value="OSX56042.1"/>
    <property type="molecule type" value="Genomic_DNA"/>
</dbReference>
<keyword evidence="3" id="KW-1185">Reference proteome</keyword>
<feature type="compositionally biased region" description="Basic and acidic residues" evidence="1">
    <location>
        <begin position="336"/>
        <end position="347"/>
    </location>
</feature>
<dbReference type="Proteomes" id="UP000194127">
    <property type="component" value="Unassembled WGS sequence"/>
</dbReference>
<dbReference type="AlphaFoldDB" id="A0A1X6MIP9"/>